<dbReference type="Proteomes" id="UP001164539">
    <property type="component" value="Chromosome 3"/>
</dbReference>
<keyword evidence="2" id="KW-1185">Reference proteome</keyword>
<name>A0ACC1YG93_MELAZ</name>
<protein>
    <submittedName>
        <fullName evidence="1">Peptidyl-prolyl cis-trans isomerase</fullName>
    </submittedName>
</protein>
<keyword evidence="1" id="KW-0413">Isomerase</keyword>
<evidence type="ECO:0000313" key="2">
    <source>
        <dbReference type="Proteomes" id="UP001164539"/>
    </source>
</evidence>
<evidence type="ECO:0000313" key="1">
    <source>
        <dbReference type="EMBL" id="KAJ4722553.1"/>
    </source>
</evidence>
<accession>A0ACC1YG93</accession>
<gene>
    <name evidence="1" type="ORF">OWV82_006033</name>
</gene>
<sequence length="387" mass="43681">MLENSNHETILTANFLNFHLAVITFYHCNHHDIQSPVPLFSSSIPLLFLLCFSRDQPIASNTENIITSCPNPLVSISGLPAERITRELLEDICPQTAENFRALYTVILQGERGVGVTTGKPLYYKGSTFHSIIEGQYAQLCVLLFLQGGDFSHEDGSGGESIYGGKFEDENFDAEHNCEGLLSMANDGKEHTNGSRFFITFKELPHLNGKNVVFGKVVRKLEKVPTDDRRKPNKLVIVTACGELSNSKIRDTIEPKTDLTSSPRQRKKREGDSEHHRAALNPIPLHHIQKRICMSFGESQEKQDTGDQIFSRNTPDEAAILESDRHYSSPDRTKEKRTRRPRYYSPDRTRGRSFSRHTTPLNLGFVNDHQGVCHADTSSFIMLKTNH</sequence>
<organism evidence="1 2">
    <name type="scientific">Melia azedarach</name>
    <name type="common">Chinaberry tree</name>
    <dbReference type="NCBI Taxonomy" id="155640"/>
    <lineage>
        <taxon>Eukaryota</taxon>
        <taxon>Viridiplantae</taxon>
        <taxon>Streptophyta</taxon>
        <taxon>Embryophyta</taxon>
        <taxon>Tracheophyta</taxon>
        <taxon>Spermatophyta</taxon>
        <taxon>Magnoliopsida</taxon>
        <taxon>eudicotyledons</taxon>
        <taxon>Gunneridae</taxon>
        <taxon>Pentapetalae</taxon>
        <taxon>rosids</taxon>
        <taxon>malvids</taxon>
        <taxon>Sapindales</taxon>
        <taxon>Meliaceae</taxon>
        <taxon>Melia</taxon>
    </lineage>
</organism>
<dbReference type="EMBL" id="CM051396">
    <property type="protein sequence ID" value="KAJ4722553.1"/>
    <property type="molecule type" value="Genomic_DNA"/>
</dbReference>
<reference evidence="1 2" key="1">
    <citation type="journal article" date="2023" name="Science">
        <title>Complex scaffold remodeling in plant triterpene biosynthesis.</title>
        <authorList>
            <person name="De La Pena R."/>
            <person name="Hodgson H."/>
            <person name="Liu J.C."/>
            <person name="Stephenson M.J."/>
            <person name="Martin A.C."/>
            <person name="Owen C."/>
            <person name="Harkess A."/>
            <person name="Leebens-Mack J."/>
            <person name="Jimenez L.E."/>
            <person name="Osbourn A."/>
            <person name="Sattely E.S."/>
        </authorList>
    </citation>
    <scope>NUCLEOTIDE SEQUENCE [LARGE SCALE GENOMIC DNA]</scope>
    <source>
        <strain evidence="2">cv. JPN11</strain>
        <tissue evidence="1">Leaf</tissue>
    </source>
</reference>
<proteinExistence type="predicted"/>
<comment type="caution">
    <text evidence="1">The sequence shown here is derived from an EMBL/GenBank/DDBJ whole genome shotgun (WGS) entry which is preliminary data.</text>
</comment>